<dbReference type="AlphaFoldDB" id="A0A2P5D467"/>
<dbReference type="InParanoid" id="A0A2P5D467"/>
<accession>A0A2P5D467</accession>
<comment type="caution">
    <text evidence="1">The sequence shown here is derived from an EMBL/GenBank/DDBJ whole genome shotgun (WGS) entry which is preliminary data.</text>
</comment>
<evidence type="ECO:0000313" key="1">
    <source>
        <dbReference type="EMBL" id="PON68104.1"/>
    </source>
</evidence>
<proteinExistence type="predicted"/>
<gene>
    <name evidence="1" type="ORF">TorRG33x02_262650</name>
</gene>
<dbReference type="Proteomes" id="UP000237000">
    <property type="component" value="Unassembled WGS sequence"/>
</dbReference>
<sequence length="108" mass="12520">SSSSEPGSLSSSIREFHIANEILGTRRGFRRAFGQKLSGTDSSNSFASLDVPVPPIPEDVQHYMVDNYRYVTHAQPRRRHLKRLLLVSNTTWQCRRHKLHIYRVFLQL</sequence>
<evidence type="ECO:0000313" key="2">
    <source>
        <dbReference type="Proteomes" id="UP000237000"/>
    </source>
</evidence>
<protein>
    <submittedName>
        <fullName evidence="1">Uncharacterized protein</fullName>
    </submittedName>
</protein>
<keyword evidence="2" id="KW-1185">Reference proteome</keyword>
<organism evidence="1 2">
    <name type="scientific">Trema orientale</name>
    <name type="common">Charcoal tree</name>
    <name type="synonym">Celtis orientalis</name>
    <dbReference type="NCBI Taxonomy" id="63057"/>
    <lineage>
        <taxon>Eukaryota</taxon>
        <taxon>Viridiplantae</taxon>
        <taxon>Streptophyta</taxon>
        <taxon>Embryophyta</taxon>
        <taxon>Tracheophyta</taxon>
        <taxon>Spermatophyta</taxon>
        <taxon>Magnoliopsida</taxon>
        <taxon>eudicotyledons</taxon>
        <taxon>Gunneridae</taxon>
        <taxon>Pentapetalae</taxon>
        <taxon>rosids</taxon>
        <taxon>fabids</taxon>
        <taxon>Rosales</taxon>
        <taxon>Cannabaceae</taxon>
        <taxon>Trema</taxon>
    </lineage>
</organism>
<dbReference type="EMBL" id="JXTC01000298">
    <property type="protein sequence ID" value="PON68104.1"/>
    <property type="molecule type" value="Genomic_DNA"/>
</dbReference>
<feature type="non-terminal residue" evidence="1">
    <location>
        <position position="1"/>
    </location>
</feature>
<reference evidence="2" key="1">
    <citation type="submission" date="2016-06" db="EMBL/GenBank/DDBJ databases">
        <title>Parallel loss of symbiosis genes in relatives of nitrogen-fixing non-legume Parasponia.</title>
        <authorList>
            <person name="Van Velzen R."/>
            <person name="Holmer R."/>
            <person name="Bu F."/>
            <person name="Rutten L."/>
            <person name="Van Zeijl A."/>
            <person name="Liu W."/>
            <person name="Santuari L."/>
            <person name="Cao Q."/>
            <person name="Sharma T."/>
            <person name="Shen D."/>
            <person name="Roswanjaya Y."/>
            <person name="Wardhani T."/>
            <person name="Kalhor M.S."/>
            <person name="Jansen J."/>
            <person name="Van den Hoogen J."/>
            <person name="Gungor B."/>
            <person name="Hartog M."/>
            <person name="Hontelez J."/>
            <person name="Verver J."/>
            <person name="Yang W.-C."/>
            <person name="Schijlen E."/>
            <person name="Repin R."/>
            <person name="Schilthuizen M."/>
            <person name="Schranz E."/>
            <person name="Heidstra R."/>
            <person name="Miyata K."/>
            <person name="Fedorova E."/>
            <person name="Kohlen W."/>
            <person name="Bisseling T."/>
            <person name="Smit S."/>
            <person name="Geurts R."/>
        </authorList>
    </citation>
    <scope>NUCLEOTIDE SEQUENCE [LARGE SCALE GENOMIC DNA]</scope>
    <source>
        <strain evidence="2">cv. RG33-2</strain>
    </source>
</reference>
<name>A0A2P5D467_TREOI</name>